<dbReference type="Proteomes" id="UP001433088">
    <property type="component" value="Unassembled WGS sequence"/>
</dbReference>
<sequence>MNKKNNQLNNQSVPKRNEIKNKSNNRNATGVVLQHQSAYQYQGPIPPPEMMEKYKNIYADAPKIILQEFKENSEHIRQKELLEVQGTINRDRRGQWMAFVICMAILGVVFYSLYLGNITFAGLSGLGFIALIATGILKK</sequence>
<dbReference type="EMBL" id="JBBMEU010000124">
    <property type="protein sequence ID" value="MEQ2423293.1"/>
    <property type="molecule type" value="Genomic_DNA"/>
</dbReference>
<accession>A0ABV1CYS4</accession>
<evidence type="ECO:0000313" key="4">
    <source>
        <dbReference type="Proteomes" id="UP001433088"/>
    </source>
</evidence>
<reference evidence="3 4" key="1">
    <citation type="submission" date="2024-03" db="EMBL/GenBank/DDBJ databases">
        <title>Human intestinal bacterial collection.</title>
        <authorList>
            <person name="Pauvert C."/>
            <person name="Hitch T.C.A."/>
            <person name="Clavel T."/>
        </authorList>
    </citation>
    <scope>NUCLEOTIDE SEQUENCE [LARGE SCALE GENOMIC DNA]</scope>
    <source>
        <strain evidence="3 4">CLA-AA-H81</strain>
    </source>
</reference>
<feature type="transmembrane region" description="Helical" evidence="2">
    <location>
        <begin position="96"/>
        <end position="114"/>
    </location>
</feature>
<evidence type="ECO:0000256" key="2">
    <source>
        <dbReference type="SAM" id="Phobius"/>
    </source>
</evidence>
<feature type="compositionally biased region" description="Polar residues" evidence="1">
    <location>
        <begin position="1"/>
        <end position="14"/>
    </location>
</feature>
<organism evidence="3 4">
    <name type="scientific">Megasphaera intestinihominis</name>
    <dbReference type="NCBI Taxonomy" id="3133159"/>
    <lineage>
        <taxon>Bacteria</taxon>
        <taxon>Bacillati</taxon>
        <taxon>Bacillota</taxon>
        <taxon>Negativicutes</taxon>
        <taxon>Veillonellales</taxon>
        <taxon>Veillonellaceae</taxon>
        <taxon>Megasphaera</taxon>
    </lineage>
</organism>
<feature type="region of interest" description="Disordered" evidence="1">
    <location>
        <begin position="1"/>
        <end position="26"/>
    </location>
</feature>
<proteinExistence type="predicted"/>
<keyword evidence="2" id="KW-1133">Transmembrane helix</keyword>
<gene>
    <name evidence="3" type="ORF">WMO23_11215</name>
</gene>
<protein>
    <submittedName>
        <fullName evidence="3">DUF2335 domain-containing protein</fullName>
    </submittedName>
</protein>
<name>A0ABV1CYS4_9FIRM</name>
<keyword evidence="4" id="KW-1185">Reference proteome</keyword>
<dbReference type="RefSeq" id="WP_296820747.1">
    <property type="nucleotide sequence ID" value="NZ_JBBMEU010000124.1"/>
</dbReference>
<evidence type="ECO:0000313" key="3">
    <source>
        <dbReference type="EMBL" id="MEQ2423293.1"/>
    </source>
</evidence>
<evidence type="ECO:0000256" key="1">
    <source>
        <dbReference type="SAM" id="MobiDB-lite"/>
    </source>
</evidence>
<feature type="transmembrane region" description="Helical" evidence="2">
    <location>
        <begin position="120"/>
        <end position="137"/>
    </location>
</feature>
<keyword evidence="2" id="KW-0472">Membrane</keyword>
<keyword evidence="2" id="KW-0812">Transmembrane</keyword>
<comment type="caution">
    <text evidence="3">The sequence shown here is derived from an EMBL/GenBank/DDBJ whole genome shotgun (WGS) entry which is preliminary data.</text>
</comment>